<comment type="catalytic activity">
    <reaction evidence="11">
        <text>2,5-diamino-6-(1-D-ribitylamino)pyrimidin-4(3H)-one 5'-phosphate + NAD(+) = 2,5-diamino-6-(1-D-ribosylamino)pyrimidin-4(3H)-one 5'-phosphate + NADH + H(+)</text>
        <dbReference type="Rhea" id="RHEA:27274"/>
        <dbReference type="ChEBI" id="CHEBI:15378"/>
        <dbReference type="ChEBI" id="CHEBI:57540"/>
        <dbReference type="ChEBI" id="CHEBI:57945"/>
        <dbReference type="ChEBI" id="CHEBI:58890"/>
        <dbReference type="ChEBI" id="CHEBI:59545"/>
        <dbReference type="EC" id="1.1.1.302"/>
    </reaction>
</comment>
<comment type="caution">
    <text evidence="15">The sequence shown here is derived from an EMBL/GenBank/DDBJ whole genome shotgun (WGS) entry which is preliminary data.</text>
</comment>
<dbReference type="GO" id="GO:0008703">
    <property type="term" value="F:5-amino-6-(5-phosphoribosylamino)uracil reductase activity"/>
    <property type="evidence" value="ECO:0007669"/>
    <property type="project" value="InterPro"/>
</dbReference>
<keyword evidence="6" id="KW-0686">Riboflavin biosynthesis</keyword>
<dbReference type="OrthoDB" id="5432at2759"/>
<dbReference type="Proteomes" id="UP000249363">
    <property type="component" value="Unassembled WGS sequence"/>
</dbReference>
<evidence type="ECO:0000256" key="9">
    <source>
        <dbReference type="ARBA" id="ARBA00030073"/>
    </source>
</evidence>
<dbReference type="EC" id="1.1.1.302" evidence="4"/>
<dbReference type="InterPro" id="IPR024072">
    <property type="entry name" value="DHFR-like_dom_sf"/>
</dbReference>
<dbReference type="EMBL" id="MIKG01000007">
    <property type="protein sequence ID" value="RAO68135.1"/>
    <property type="molecule type" value="Genomic_DNA"/>
</dbReference>
<evidence type="ECO:0000256" key="8">
    <source>
        <dbReference type="ARBA" id="ARBA00023002"/>
    </source>
</evidence>
<keyword evidence="7" id="KW-0521">NADP</keyword>
<feature type="compositionally biased region" description="Basic and acidic residues" evidence="13">
    <location>
        <begin position="28"/>
        <end position="38"/>
    </location>
</feature>
<evidence type="ECO:0000256" key="4">
    <source>
        <dbReference type="ARBA" id="ARBA00012851"/>
    </source>
</evidence>
<dbReference type="PANTHER" id="PTHR38011">
    <property type="entry name" value="DIHYDROFOLATE REDUCTASE FAMILY PROTEIN (AFU_ORTHOLOGUE AFUA_8G06820)"/>
    <property type="match status" value="1"/>
</dbReference>
<name>A0A364KX57_TALAM</name>
<evidence type="ECO:0000256" key="2">
    <source>
        <dbReference type="ARBA" id="ARBA00005104"/>
    </source>
</evidence>
<protein>
    <recommendedName>
        <fullName evidence="5">2,5-diamino-6-ribosylamino-4(3H)-pyrimidinone 5'-phosphate reductase</fullName>
        <ecNumber evidence="4">1.1.1.302</ecNumber>
    </recommendedName>
    <alternativeName>
        <fullName evidence="10">2,5-diamino-6-(5-phospho-D-ribosylamino)pyrimidin-4(3H)-one reductase</fullName>
    </alternativeName>
    <alternativeName>
        <fullName evidence="9">2,5-diamino-6-ribitylamino-4(3H)-pyrimidinone 5'-phosphate synthase</fullName>
    </alternativeName>
</protein>
<evidence type="ECO:0000256" key="10">
    <source>
        <dbReference type="ARBA" id="ARBA00031630"/>
    </source>
</evidence>
<evidence type="ECO:0000313" key="15">
    <source>
        <dbReference type="EMBL" id="RAO68135.1"/>
    </source>
</evidence>
<evidence type="ECO:0000256" key="3">
    <source>
        <dbReference type="ARBA" id="ARBA00009723"/>
    </source>
</evidence>
<evidence type="ECO:0000256" key="11">
    <source>
        <dbReference type="ARBA" id="ARBA00047550"/>
    </source>
</evidence>
<evidence type="ECO:0000256" key="12">
    <source>
        <dbReference type="ARBA" id="ARBA00049020"/>
    </source>
</evidence>
<keyword evidence="16" id="KW-1185">Reference proteome</keyword>
<dbReference type="InterPro" id="IPR002734">
    <property type="entry name" value="RibDG_C"/>
</dbReference>
<dbReference type="InterPro" id="IPR050765">
    <property type="entry name" value="Riboflavin_Biosynth_HTPR"/>
</dbReference>
<comment type="pathway">
    <text evidence="2">Cofactor biosynthesis; riboflavin biosynthesis.</text>
</comment>
<dbReference type="GeneID" id="63793363"/>
<evidence type="ECO:0000313" key="16">
    <source>
        <dbReference type="Proteomes" id="UP000249363"/>
    </source>
</evidence>
<evidence type="ECO:0000256" key="6">
    <source>
        <dbReference type="ARBA" id="ARBA00022619"/>
    </source>
</evidence>
<evidence type="ECO:0000259" key="14">
    <source>
        <dbReference type="Pfam" id="PF01872"/>
    </source>
</evidence>
<keyword evidence="8" id="KW-0560">Oxidoreductase</keyword>
<evidence type="ECO:0000256" key="5">
    <source>
        <dbReference type="ARBA" id="ARBA00015035"/>
    </source>
</evidence>
<evidence type="ECO:0000256" key="7">
    <source>
        <dbReference type="ARBA" id="ARBA00022857"/>
    </source>
</evidence>
<dbReference type="RefSeq" id="XP_040732651.1">
    <property type="nucleotide sequence ID" value="XM_040876481.1"/>
</dbReference>
<evidence type="ECO:0000256" key="13">
    <source>
        <dbReference type="SAM" id="MobiDB-lite"/>
    </source>
</evidence>
<dbReference type="GO" id="GO:0009231">
    <property type="term" value="P:riboflavin biosynthetic process"/>
    <property type="evidence" value="ECO:0007669"/>
    <property type="project" value="UniProtKB-KW"/>
</dbReference>
<dbReference type="STRING" id="1196081.A0A364KX57"/>
<comment type="catalytic activity">
    <reaction evidence="12">
        <text>2,5-diamino-6-(1-D-ribitylamino)pyrimidin-4(3H)-one 5'-phosphate + NADP(+) = 2,5-diamino-6-(1-D-ribosylamino)pyrimidin-4(3H)-one 5'-phosphate + NADPH + H(+)</text>
        <dbReference type="Rhea" id="RHEA:27278"/>
        <dbReference type="ChEBI" id="CHEBI:15378"/>
        <dbReference type="ChEBI" id="CHEBI:57783"/>
        <dbReference type="ChEBI" id="CHEBI:58349"/>
        <dbReference type="ChEBI" id="CHEBI:58890"/>
        <dbReference type="ChEBI" id="CHEBI:59545"/>
        <dbReference type="EC" id="1.1.1.302"/>
    </reaction>
</comment>
<organism evidence="15 16">
    <name type="scientific">Talaromyces amestolkiae</name>
    <dbReference type="NCBI Taxonomy" id="1196081"/>
    <lineage>
        <taxon>Eukaryota</taxon>
        <taxon>Fungi</taxon>
        <taxon>Dikarya</taxon>
        <taxon>Ascomycota</taxon>
        <taxon>Pezizomycotina</taxon>
        <taxon>Eurotiomycetes</taxon>
        <taxon>Eurotiomycetidae</taxon>
        <taxon>Eurotiales</taxon>
        <taxon>Trichocomaceae</taxon>
        <taxon>Talaromyces</taxon>
        <taxon>Talaromyces sect. Talaromyces</taxon>
    </lineage>
</organism>
<accession>A0A364KX57</accession>
<feature type="domain" description="Bacterial bifunctional deaminase-reductase C-terminal" evidence="14">
    <location>
        <begin position="41"/>
        <end position="308"/>
    </location>
</feature>
<dbReference type="SUPFAM" id="SSF53597">
    <property type="entry name" value="Dihydrofolate reductase-like"/>
    <property type="match status" value="1"/>
</dbReference>
<dbReference type="PANTHER" id="PTHR38011:SF7">
    <property type="entry name" value="2,5-DIAMINO-6-RIBOSYLAMINO-4(3H)-PYRIMIDINONE 5'-PHOSPHATE REDUCTASE"/>
    <property type="match status" value="1"/>
</dbReference>
<dbReference type="AlphaFoldDB" id="A0A364KX57"/>
<dbReference type="Pfam" id="PF01872">
    <property type="entry name" value="RibD_C"/>
    <property type="match status" value="1"/>
</dbReference>
<comment type="similarity">
    <text evidence="3">Belongs to the HTP reductase family.</text>
</comment>
<reference evidence="15 16" key="1">
    <citation type="journal article" date="2017" name="Biotechnol. Biofuels">
        <title>Differential beta-glucosidase expression as a function of carbon source availability in Talaromyces amestolkiae: a genomic and proteomic approach.</title>
        <authorList>
            <person name="de Eugenio L.I."/>
            <person name="Mendez-Liter J.A."/>
            <person name="Nieto-Dominguez M."/>
            <person name="Alonso L."/>
            <person name="Gil-Munoz J."/>
            <person name="Barriuso J."/>
            <person name="Prieto A."/>
            <person name="Martinez M.J."/>
        </authorList>
    </citation>
    <scope>NUCLEOTIDE SEQUENCE [LARGE SCALE GENOMIC DNA]</scope>
    <source>
        <strain evidence="15 16">CIB</strain>
    </source>
</reference>
<dbReference type="Gene3D" id="3.40.430.10">
    <property type="entry name" value="Dihydrofolate Reductase, subunit A"/>
    <property type="match status" value="1"/>
</dbReference>
<evidence type="ECO:0000256" key="1">
    <source>
        <dbReference type="ARBA" id="ARBA00003555"/>
    </source>
</evidence>
<comment type="function">
    <text evidence="1">Catalyzes an early step in riboflavin biosynthesis, the NADPH-dependent reduction of the ribose side chain of 2,5-diamino-6-ribosylamino-4(3H)-pyrimidinone 5'-phosphate, yielding 2,5-diamino-6-ribitylamino-4(3H)-pyrimidinone 5'-phosphate.</text>
</comment>
<sequence length="316" mass="34818">MSNQPRDILYFPPSSRPFLDPYLPPSSDDTHTTKENELSRPFTTLTFATSLDSSLSLAPGVRTTLSGPQSKAMTHYLRFRHEAILVGVGTAIADDPGLNCRIEGASGYEGQPEASSVEFKDKNHLDPIQTETIRQQQDLLHQPRPIIIDPNARWEPRESSKIIELVKQSKGKAPFVITSKSTSPPEEARNLLEKYGGKYIALDTISSAKDGAAHQHFDWTLILNVLATQENIKSIMIEGGGSIINSLLSEQRYTALIDSVIVTIAPTWLGQGGVVVSPERRVDEHGYAIPASRLTDVKWYPFGEDVVLCGRIKGVN</sequence>
<feature type="region of interest" description="Disordered" evidence="13">
    <location>
        <begin position="13"/>
        <end position="39"/>
    </location>
</feature>
<gene>
    <name evidence="15" type="ORF">BHQ10_004147</name>
</gene>
<proteinExistence type="inferred from homology"/>